<dbReference type="SUPFAM" id="SSF160719">
    <property type="entry name" value="gpW/gp25-like"/>
    <property type="match status" value="1"/>
</dbReference>
<comment type="caution">
    <text evidence="2">The sequence shown here is derived from an EMBL/GenBank/DDBJ whole genome shotgun (WGS) entry which is preliminary data.</text>
</comment>
<feature type="domain" description="IraD/Gp25-like" evidence="1">
    <location>
        <begin position="40"/>
        <end position="143"/>
    </location>
</feature>
<dbReference type="Proteomes" id="UP000030060">
    <property type="component" value="Unassembled WGS sequence"/>
</dbReference>
<organism evidence="2 3">
    <name type="scientific">Pseudomonas fluorescens LMG 5329</name>
    <dbReference type="NCBI Taxonomy" id="1324332"/>
    <lineage>
        <taxon>Bacteria</taxon>
        <taxon>Pseudomonadati</taxon>
        <taxon>Pseudomonadota</taxon>
        <taxon>Gammaproteobacteria</taxon>
        <taxon>Pseudomonadales</taxon>
        <taxon>Pseudomonadaceae</taxon>
        <taxon>Pseudomonas</taxon>
    </lineage>
</organism>
<dbReference type="RefSeq" id="WP_038850289.1">
    <property type="nucleotide sequence ID" value="NZ_ASGY01000203.1"/>
</dbReference>
<reference evidence="2 3" key="1">
    <citation type="journal article" date="2013" name="Genome Announc.">
        <title>Draft Genome Sequence of Pseudomonas fluorescens LMG 5329, a White Line-Inducing Principle-Producing Bioindicator for the Mushroom Pathogen Pseudomonas tolaasii.</title>
        <authorList>
            <person name="Ghequire M.G."/>
            <person name="Rokni-Zadeh H."/>
            <person name="Zarrineh P."/>
            <person name="De Mot R."/>
        </authorList>
    </citation>
    <scope>NUCLEOTIDE SEQUENCE [LARGE SCALE GENOMIC DNA]</scope>
    <source>
        <strain evidence="2 3">LMG 5329</strain>
    </source>
</reference>
<proteinExistence type="predicted"/>
<dbReference type="EMBL" id="ASGY01000203">
    <property type="protein sequence ID" value="KGE65023.1"/>
    <property type="molecule type" value="Genomic_DNA"/>
</dbReference>
<name>A0A0A1YT25_PSEFL</name>
<dbReference type="Pfam" id="PF04965">
    <property type="entry name" value="GPW_gp25"/>
    <property type="match status" value="1"/>
</dbReference>
<dbReference type="InterPro" id="IPR017737">
    <property type="entry name" value="TssE1-like"/>
</dbReference>
<dbReference type="OrthoDB" id="119583at2"/>
<sequence length="172" mass="19364">MAELTSRERLQPSLLDRLSDDDTEHAVEPRDKRVLSMRGLRQAVLRDLGWLLNSTSLGSFRDLSAYPLAMQSVVNFGLPDLAGKTAAGLDRDELGRRIRQAIWDFEPRILRNSVRVVPVAPSGATASPNQMAFEIHGELWGQPLPERLYLKTELDLEAGEARVFDIETRDVR</sequence>
<accession>A0A0A1YT25</accession>
<dbReference type="NCBIfam" id="TIGR03357">
    <property type="entry name" value="VI_zyme"/>
    <property type="match status" value="1"/>
</dbReference>
<dbReference type="InterPro" id="IPR053176">
    <property type="entry name" value="T6SS_TssE1-like"/>
</dbReference>
<gene>
    <name evidence="2" type="ORF">K814_0126255</name>
</gene>
<evidence type="ECO:0000313" key="3">
    <source>
        <dbReference type="Proteomes" id="UP000030060"/>
    </source>
</evidence>
<protein>
    <recommendedName>
        <fullName evidence="1">IraD/Gp25-like domain-containing protein</fullName>
    </recommendedName>
</protein>
<dbReference type="AlphaFoldDB" id="A0A0A1YT25"/>
<evidence type="ECO:0000313" key="2">
    <source>
        <dbReference type="EMBL" id="KGE65023.1"/>
    </source>
</evidence>
<dbReference type="PANTHER" id="PTHR38595">
    <property type="entry name" value="CYTOPLASMIC PROTEIN-RELATED"/>
    <property type="match status" value="1"/>
</dbReference>
<dbReference type="InterPro" id="IPR007048">
    <property type="entry name" value="IraD/Gp25-like"/>
</dbReference>
<dbReference type="PANTHER" id="PTHR38595:SF1">
    <property type="entry name" value="TYPE VI SECRETION SYSTEM COMPONENT TSSE1"/>
    <property type="match status" value="1"/>
</dbReference>
<evidence type="ECO:0000259" key="1">
    <source>
        <dbReference type="Pfam" id="PF04965"/>
    </source>
</evidence>